<gene>
    <name evidence="1" type="ORF">H740_02232</name>
</gene>
<keyword evidence="1" id="KW-0032">Aminotransferase</keyword>
<dbReference type="AlphaFoldDB" id="M3I3R0"/>
<evidence type="ECO:0000313" key="2">
    <source>
        <dbReference type="Proteomes" id="UP000011782"/>
    </source>
</evidence>
<comment type="caution">
    <text evidence="1">The sequence shown here is derived from an EMBL/GenBank/DDBJ whole genome shotgun (WGS) entry which is preliminary data.</text>
</comment>
<evidence type="ECO:0000313" key="1">
    <source>
        <dbReference type="EMBL" id="EMG31259.1"/>
    </source>
</evidence>
<dbReference type="STRING" id="1073353.H740_02232"/>
<reference evidence="1 2" key="1">
    <citation type="submission" date="2013-02" db="EMBL/GenBank/DDBJ databases">
        <title>Co-occurrence of anaerobic bacteria in colorectal carcinomas.</title>
        <authorList>
            <person name="Holt R.A."/>
            <person name="Warren R.L."/>
            <person name="Allen-Vercoe E."/>
            <person name="Pleasance S."/>
            <person name="Freeman D.J."/>
            <person name="Watson P."/>
            <person name="Moore R."/>
            <person name="Cochrane K."/>
        </authorList>
    </citation>
    <scope>NUCLEOTIDE SEQUENCE [LARGE SCALE GENOMIC DNA]</scope>
    <source>
        <strain evidence="1 2">CC57C</strain>
    </source>
</reference>
<dbReference type="GO" id="GO:0008483">
    <property type="term" value="F:transaminase activity"/>
    <property type="evidence" value="ECO:0007669"/>
    <property type="project" value="UniProtKB-KW"/>
</dbReference>
<dbReference type="Proteomes" id="UP000011782">
    <property type="component" value="Unassembled WGS sequence"/>
</dbReference>
<proteinExistence type="predicted"/>
<sequence>PILPVVKADGKPISGGKVGKYVPMLRQMYIDKIKKEAGL</sequence>
<protein>
    <submittedName>
        <fullName evidence="1">D-alanine aminotransferase</fullName>
    </submittedName>
</protein>
<name>M3I3R0_9BACT</name>
<organism evidence="1 2">
    <name type="scientific">Campylobacter showae CC57C</name>
    <dbReference type="NCBI Taxonomy" id="1073353"/>
    <lineage>
        <taxon>Bacteria</taxon>
        <taxon>Pseudomonadati</taxon>
        <taxon>Campylobacterota</taxon>
        <taxon>Epsilonproteobacteria</taxon>
        <taxon>Campylobacterales</taxon>
        <taxon>Campylobacteraceae</taxon>
        <taxon>Campylobacter</taxon>
    </lineage>
</organism>
<dbReference type="EMBL" id="AOTD01000052">
    <property type="protein sequence ID" value="EMG31259.1"/>
    <property type="molecule type" value="Genomic_DNA"/>
</dbReference>
<keyword evidence="1" id="KW-0808">Transferase</keyword>
<accession>M3I3R0</accession>
<feature type="non-terminal residue" evidence="1">
    <location>
        <position position="1"/>
    </location>
</feature>